<dbReference type="EMBL" id="JGZT01000006">
    <property type="protein sequence ID" value="KFJ02607.1"/>
    <property type="molecule type" value="Genomic_DNA"/>
</dbReference>
<feature type="compositionally biased region" description="Basic and acidic residues" evidence="1">
    <location>
        <begin position="380"/>
        <end position="393"/>
    </location>
</feature>
<dbReference type="RefSeq" id="WP_029576357.1">
    <property type="nucleotide sequence ID" value="NZ_JGZT01000006.1"/>
</dbReference>
<feature type="transmembrane region" description="Helical" evidence="2">
    <location>
        <begin position="75"/>
        <end position="95"/>
    </location>
</feature>
<reference evidence="3 4" key="1">
    <citation type="submission" date="2014-03" db="EMBL/GenBank/DDBJ databases">
        <title>Genomics of Bifidobacteria.</title>
        <authorList>
            <person name="Ventura M."/>
            <person name="Milani C."/>
            <person name="Lugli G.A."/>
        </authorList>
    </citation>
    <scope>NUCLEOTIDE SEQUENCE [LARGE SCALE GENOMIC DNA]</scope>
    <source>
        <strain evidence="3 4">LMG 21395</strain>
    </source>
</reference>
<feature type="transmembrane region" description="Helical" evidence="2">
    <location>
        <begin position="101"/>
        <end position="134"/>
    </location>
</feature>
<dbReference type="Gene3D" id="3.30.565.10">
    <property type="entry name" value="Histidine kinase-like ATPase, C-terminal domain"/>
    <property type="match status" value="1"/>
</dbReference>
<feature type="region of interest" description="Disordered" evidence="1">
    <location>
        <begin position="1"/>
        <end position="25"/>
    </location>
</feature>
<feature type="region of interest" description="Disordered" evidence="1">
    <location>
        <begin position="377"/>
        <end position="437"/>
    </location>
</feature>
<dbReference type="InterPro" id="IPR036890">
    <property type="entry name" value="HATPase_C_sf"/>
</dbReference>
<feature type="transmembrane region" description="Helical" evidence="2">
    <location>
        <begin position="48"/>
        <end position="68"/>
    </location>
</feature>
<keyword evidence="2" id="KW-0812">Transmembrane</keyword>
<feature type="transmembrane region" description="Helical" evidence="2">
    <location>
        <begin position="141"/>
        <end position="164"/>
    </location>
</feature>
<dbReference type="AlphaFoldDB" id="A0A087E4A6"/>
<protein>
    <recommendedName>
        <fullName evidence="5">Histidine kinase</fullName>
    </recommendedName>
</protein>
<evidence type="ECO:0008006" key="5">
    <source>
        <dbReference type="Google" id="ProtNLM"/>
    </source>
</evidence>
<keyword evidence="2" id="KW-1133">Transmembrane helix</keyword>
<feature type="compositionally biased region" description="Low complexity" evidence="1">
    <location>
        <begin position="1"/>
        <end position="12"/>
    </location>
</feature>
<sequence length="476" mass="50183">MSNTSNNGNNTDDNARDAKPEASLHDTPARIRRDNGIHLAIGRPNMPLLIATIAIIAITGIETAILCGKCDLMSAIMVIAATAIISVALLSIAWWPVQGAFLTMVVWIVCSLVPPSTQLLPQSLWLGVLLAVIVLARVNAFLALGMLDCTVLISLSAAALIWQIRIDSMTWGVAILILGVATLALAGIGLAQYLERQRRRQEQDERVHSQEQVMLRLHDDVANRLSLASIRAHDLAGSSSDQQSRALAKDIDDALAGTRDIVRMLDTQGEAGNADDEGFEACGKTASMDAFQLVNKHLHAGHTLLTEHGGEGVITNSITAGTTVDKARAELIGDLLDELVVNILRYGDRDGGYVLSVGCRGDDMTIALCDTVASVAGAPKESEDRKSGVDEVRTVPGVTTGRSSNGSSRAAMEGSADGSTNGSVDGPADGTAASGTRLGLSGHARLIEHHGGSMTWNQADGSFSLEAVIPLHDDAR</sequence>
<accession>A0A087E4A6</accession>
<organism evidence="3 4">
    <name type="scientific">Bifidobacterium thermacidophilum subsp. thermacidophilum</name>
    <dbReference type="NCBI Taxonomy" id="79262"/>
    <lineage>
        <taxon>Bacteria</taxon>
        <taxon>Bacillati</taxon>
        <taxon>Actinomycetota</taxon>
        <taxon>Actinomycetes</taxon>
        <taxon>Bifidobacteriales</taxon>
        <taxon>Bifidobacteriaceae</taxon>
        <taxon>Bifidobacterium</taxon>
    </lineage>
</organism>
<dbReference type="Proteomes" id="UP000029003">
    <property type="component" value="Unassembled WGS sequence"/>
</dbReference>
<evidence type="ECO:0000256" key="1">
    <source>
        <dbReference type="SAM" id="MobiDB-lite"/>
    </source>
</evidence>
<keyword evidence="2" id="KW-0472">Membrane</keyword>
<evidence type="ECO:0000313" key="4">
    <source>
        <dbReference type="Proteomes" id="UP000029003"/>
    </source>
</evidence>
<dbReference type="OrthoDB" id="3239533at2"/>
<proteinExistence type="predicted"/>
<name>A0A087E4A6_9BIFI</name>
<feature type="compositionally biased region" description="Basic and acidic residues" evidence="1">
    <location>
        <begin position="13"/>
        <end position="25"/>
    </location>
</feature>
<feature type="transmembrane region" description="Helical" evidence="2">
    <location>
        <begin position="170"/>
        <end position="191"/>
    </location>
</feature>
<gene>
    <name evidence="3" type="ORF">THER5_1067</name>
</gene>
<evidence type="ECO:0000313" key="3">
    <source>
        <dbReference type="EMBL" id="KFJ02607.1"/>
    </source>
</evidence>
<evidence type="ECO:0000256" key="2">
    <source>
        <dbReference type="SAM" id="Phobius"/>
    </source>
</evidence>
<comment type="caution">
    <text evidence="3">The sequence shown here is derived from an EMBL/GenBank/DDBJ whole genome shotgun (WGS) entry which is preliminary data.</text>
</comment>